<dbReference type="Proteomes" id="UP001479290">
    <property type="component" value="Unassembled WGS sequence"/>
</dbReference>
<organism evidence="3 4">
    <name type="scientific">Culter alburnus</name>
    <name type="common">Topmouth culter</name>
    <dbReference type="NCBI Taxonomy" id="194366"/>
    <lineage>
        <taxon>Eukaryota</taxon>
        <taxon>Metazoa</taxon>
        <taxon>Chordata</taxon>
        <taxon>Craniata</taxon>
        <taxon>Vertebrata</taxon>
        <taxon>Euteleostomi</taxon>
        <taxon>Actinopterygii</taxon>
        <taxon>Neopterygii</taxon>
        <taxon>Teleostei</taxon>
        <taxon>Ostariophysi</taxon>
        <taxon>Cypriniformes</taxon>
        <taxon>Xenocyprididae</taxon>
        <taxon>Xenocypridinae</taxon>
        <taxon>Culter</taxon>
    </lineage>
</organism>
<protein>
    <submittedName>
        <fullName evidence="3">Uncharacterized protein</fullName>
    </submittedName>
</protein>
<keyword evidence="2" id="KW-0732">Signal</keyword>
<dbReference type="EMBL" id="JAWDJR010000005">
    <property type="protein sequence ID" value="KAK9975265.1"/>
    <property type="molecule type" value="Genomic_DNA"/>
</dbReference>
<accession>A0AAW2ARI9</accession>
<feature type="compositionally biased region" description="Polar residues" evidence="1">
    <location>
        <begin position="67"/>
        <end position="91"/>
    </location>
</feature>
<comment type="caution">
    <text evidence="3">The sequence shown here is derived from an EMBL/GenBank/DDBJ whole genome shotgun (WGS) entry which is preliminary data.</text>
</comment>
<reference evidence="3 4" key="1">
    <citation type="submission" date="2024-05" db="EMBL/GenBank/DDBJ databases">
        <title>A high-quality chromosomal-level genome assembly of Topmouth culter (Culter alburnus).</title>
        <authorList>
            <person name="Zhao H."/>
        </authorList>
    </citation>
    <scope>NUCLEOTIDE SEQUENCE [LARGE SCALE GENOMIC DNA]</scope>
    <source>
        <strain evidence="3">CATC2023</strain>
        <tissue evidence="3">Muscle</tissue>
    </source>
</reference>
<dbReference type="AlphaFoldDB" id="A0AAW2ARI9"/>
<feature type="chain" id="PRO_5043374152" evidence="2">
    <location>
        <begin position="20"/>
        <end position="138"/>
    </location>
</feature>
<sequence>MDGLGPALFGLFLVSFTVSKPVSLYHQLTLSSSESSESNESSSSEEITVPRTTIQPIVLNTMRPDSLHQTSNHTAHPGLAQTTPHPANTEQKIVELDPNTSLGPLPELVVPDITTPELRCYTVDLTSPEPKPARGDSI</sequence>
<evidence type="ECO:0000256" key="1">
    <source>
        <dbReference type="SAM" id="MobiDB-lite"/>
    </source>
</evidence>
<feature type="signal peptide" evidence="2">
    <location>
        <begin position="1"/>
        <end position="19"/>
    </location>
</feature>
<evidence type="ECO:0000256" key="2">
    <source>
        <dbReference type="SAM" id="SignalP"/>
    </source>
</evidence>
<keyword evidence="4" id="KW-1185">Reference proteome</keyword>
<evidence type="ECO:0000313" key="3">
    <source>
        <dbReference type="EMBL" id="KAK9975265.1"/>
    </source>
</evidence>
<feature type="compositionally biased region" description="Low complexity" evidence="1">
    <location>
        <begin position="31"/>
        <end position="46"/>
    </location>
</feature>
<name>A0AAW2ARI9_CULAL</name>
<evidence type="ECO:0000313" key="4">
    <source>
        <dbReference type="Proteomes" id="UP001479290"/>
    </source>
</evidence>
<gene>
    <name evidence="3" type="ORF">ABG768_023318</name>
</gene>
<feature type="region of interest" description="Disordered" evidence="1">
    <location>
        <begin position="31"/>
        <end position="105"/>
    </location>
</feature>
<proteinExistence type="predicted"/>